<dbReference type="RefSeq" id="WP_023979838.1">
    <property type="nucleotide sequence ID" value="NZ_CBLX010000008.1"/>
</dbReference>
<dbReference type="EC" id="2.5.1.32" evidence="3"/>
<dbReference type="eggNOG" id="COG1215">
    <property type="taxonomic scope" value="Bacteria"/>
</dbReference>
<evidence type="ECO:0000259" key="2">
    <source>
        <dbReference type="Pfam" id="PF00535"/>
    </source>
</evidence>
<keyword evidence="1" id="KW-0472">Membrane</keyword>
<dbReference type="InterPro" id="IPR017832">
    <property type="entry name" value="Glyco_trans_2_hopen-assoc_HpnB"/>
</dbReference>
<dbReference type="NCBIfam" id="TIGR03469">
    <property type="entry name" value="HpnB"/>
    <property type="match status" value="1"/>
</dbReference>
<evidence type="ECO:0000313" key="3">
    <source>
        <dbReference type="EMBL" id="CDG39117.1"/>
    </source>
</evidence>
<feature type="transmembrane region" description="Helical" evidence="1">
    <location>
        <begin position="322"/>
        <end position="340"/>
    </location>
</feature>
<reference evidence="3 4" key="2">
    <citation type="journal article" date="2014" name="PLoS ONE">
        <title>Evolution of mitochondria reconstructed from the energy metabolism of living bacteria.</title>
        <authorList>
            <person name="Degli Esposti M."/>
            <person name="Chouaia B."/>
            <person name="Comandatore F."/>
            <person name="Crotti E."/>
            <person name="Sassera D."/>
            <person name="Lievens P.M."/>
            <person name="Daffonchio D."/>
            <person name="Bandi C."/>
        </authorList>
    </citation>
    <scope>NUCLEOTIDE SEQUENCE [LARGE SCALE GENOMIC DNA]</scope>
    <source>
        <strain evidence="3 4">SF2.1</strain>
    </source>
</reference>
<accession>A0A060QJY1</accession>
<name>A0A060QJY1_9PROT</name>
<organism evidence="3 4">
    <name type="scientific">Asaia bogorensis</name>
    <dbReference type="NCBI Taxonomy" id="91915"/>
    <lineage>
        <taxon>Bacteria</taxon>
        <taxon>Pseudomonadati</taxon>
        <taxon>Pseudomonadota</taxon>
        <taxon>Alphaproteobacteria</taxon>
        <taxon>Acetobacterales</taxon>
        <taxon>Acetobacteraceae</taxon>
        <taxon>Asaia</taxon>
    </lineage>
</organism>
<reference evidence="3 4" key="1">
    <citation type="journal article" date="2014" name="Genome Biol. Evol.">
        <title>Acetic acid bacteria genomes reveal functional traits for adaptation to life in insect guts.</title>
        <authorList>
            <person name="Chouaia B."/>
            <person name="Gaiarsa S."/>
            <person name="Crotti E."/>
            <person name="Comandatore F."/>
            <person name="Degli Esposti M."/>
            <person name="Ricci I."/>
            <person name="Alma A."/>
            <person name="Favia G."/>
            <person name="Bandi C."/>
            <person name="Daffonchio D."/>
        </authorList>
    </citation>
    <scope>NUCLEOTIDE SEQUENCE [LARGE SCALE GENOMIC DNA]</scope>
    <source>
        <strain evidence="3 4">SF2.1</strain>
    </source>
</reference>
<evidence type="ECO:0000256" key="1">
    <source>
        <dbReference type="SAM" id="Phobius"/>
    </source>
</evidence>
<comment type="caution">
    <text evidence="3">The sequence shown here is derived from an EMBL/GenBank/DDBJ whole genome shotgun (WGS) entry which is preliminary data.</text>
</comment>
<dbReference type="SUPFAM" id="SSF53448">
    <property type="entry name" value="Nucleotide-diphospho-sugar transferases"/>
    <property type="match status" value="1"/>
</dbReference>
<feature type="transmembrane region" description="Helical" evidence="1">
    <location>
        <begin position="293"/>
        <end position="315"/>
    </location>
</feature>
<dbReference type="InterPro" id="IPR029044">
    <property type="entry name" value="Nucleotide-diphossugar_trans"/>
</dbReference>
<dbReference type="EMBL" id="CBLX010000008">
    <property type="protein sequence ID" value="CDG39117.1"/>
    <property type="molecule type" value="Genomic_DNA"/>
</dbReference>
<dbReference type="GO" id="GO:0016740">
    <property type="term" value="F:transferase activity"/>
    <property type="evidence" value="ECO:0007669"/>
    <property type="project" value="UniProtKB-KW"/>
</dbReference>
<keyword evidence="3" id="KW-0808">Transferase</keyword>
<protein>
    <submittedName>
        <fullName evidence="3">Phytoene synthase</fullName>
        <ecNumber evidence="3">2.5.1.32</ecNumber>
    </submittedName>
</protein>
<proteinExistence type="predicted"/>
<dbReference type="Gene3D" id="3.90.550.10">
    <property type="entry name" value="Spore Coat Polysaccharide Biosynthesis Protein SpsA, Chain A"/>
    <property type="match status" value="1"/>
</dbReference>
<dbReference type="Proteomes" id="UP000027583">
    <property type="component" value="Unassembled WGS sequence"/>
</dbReference>
<feature type="domain" description="Glycosyltransferase 2-like" evidence="2">
    <location>
        <begin position="52"/>
        <end position="229"/>
    </location>
</feature>
<feature type="transmembrane region" description="Helical" evidence="1">
    <location>
        <begin position="346"/>
        <end position="368"/>
    </location>
</feature>
<dbReference type="Pfam" id="PF00535">
    <property type="entry name" value="Glycos_transf_2"/>
    <property type="match status" value="1"/>
</dbReference>
<dbReference type="InterPro" id="IPR001173">
    <property type="entry name" value="Glyco_trans_2-like"/>
</dbReference>
<keyword evidence="1" id="KW-0812">Transmembrane</keyword>
<dbReference type="AlphaFoldDB" id="A0A060QJY1"/>
<dbReference type="PANTHER" id="PTHR43646:SF3">
    <property type="entry name" value="SLR1566 PROTEIN"/>
    <property type="match status" value="1"/>
</dbReference>
<keyword evidence="1" id="KW-1133">Transmembrane helix</keyword>
<dbReference type="PANTHER" id="PTHR43646">
    <property type="entry name" value="GLYCOSYLTRANSFERASE"/>
    <property type="match status" value="1"/>
</dbReference>
<evidence type="ECO:0000313" key="4">
    <source>
        <dbReference type="Proteomes" id="UP000027583"/>
    </source>
</evidence>
<gene>
    <name evidence="3" type="ORF">ASAP_1072</name>
</gene>
<sequence>MIRHFMAASALAAWGKLLFGHGRFWRTGERLAPGAGTTALKSDEKVWPDVAIVVPARDEAESIQACVATLVQQDYRGKLSVIVVDDGSTDGTGELARQVADPHERLTVLTGKARPEGWSGKLWAVHQGECLAREKIDANGFVLLTDADILHSALHLETLVEKAERDGLDMVSEMVVLNCESAAERLLVPAFVYFFAMLYPFEKVNDPASPVAGAAGGTILVRRSMLKRIGGVESVRGALIDDCSLAADIKKAGGKLYLGHSMLAWSIRPYRGAGDIWRMIARTAYVQLRYSPIILLCTVLGMTLVWLAPVYFALFGRGRVRVMGGASLFLAVISFLPTLSRFKLSPVRALALPVVAAFYMAATLGSAVDHHRGRGVQWKSRFYTEETHA</sequence>